<dbReference type="AlphaFoldDB" id="A0A4Z1PMH6"/>
<proteinExistence type="predicted"/>
<name>A0A4Z1PMH6_9PEZI</name>
<accession>A0A4Z1PMH6</accession>
<evidence type="ECO:0000313" key="2">
    <source>
        <dbReference type="Proteomes" id="UP000298493"/>
    </source>
</evidence>
<dbReference type="PANTHER" id="PTHR43035:SF1">
    <property type="entry name" value="FATTY ACID REPRESSION MUTANT PROTEIN 2-RELATED"/>
    <property type="match status" value="1"/>
</dbReference>
<dbReference type="GO" id="GO:0016491">
    <property type="term" value="F:oxidoreductase activity"/>
    <property type="evidence" value="ECO:0007669"/>
    <property type="project" value="InterPro"/>
</dbReference>
<organism evidence="1 2">
    <name type="scientific">Venturia nashicola</name>
    <dbReference type="NCBI Taxonomy" id="86259"/>
    <lineage>
        <taxon>Eukaryota</taxon>
        <taxon>Fungi</taxon>
        <taxon>Dikarya</taxon>
        <taxon>Ascomycota</taxon>
        <taxon>Pezizomycotina</taxon>
        <taxon>Dothideomycetes</taxon>
        <taxon>Pleosporomycetidae</taxon>
        <taxon>Venturiales</taxon>
        <taxon>Venturiaceae</taxon>
        <taxon>Venturia</taxon>
    </lineage>
</organism>
<reference evidence="1 2" key="1">
    <citation type="submission" date="2019-04" db="EMBL/GenBank/DDBJ databases">
        <title>High contiguity whole genome sequence and gene annotation resource for two Venturia nashicola isolates.</title>
        <authorList>
            <person name="Prokchorchik M."/>
            <person name="Won K."/>
            <person name="Lee Y."/>
            <person name="Choi E.D."/>
            <person name="Segonzac C."/>
            <person name="Sohn K.H."/>
        </authorList>
    </citation>
    <scope>NUCLEOTIDE SEQUENCE [LARGE SCALE GENOMIC DNA]</scope>
    <source>
        <strain evidence="1 2">PRI2</strain>
    </source>
</reference>
<gene>
    <name evidence="1" type="ORF">E6O75_ATG03070</name>
</gene>
<protein>
    <submittedName>
        <fullName evidence="1">Nitroreductase-like protein</fullName>
    </submittedName>
</protein>
<dbReference type="SUPFAM" id="SSF55469">
    <property type="entry name" value="FMN-dependent nitroreductase-like"/>
    <property type="match status" value="1"/>
</dbReference>
<comment type="caution">
    <text evidence="1">The sequence shown here is derived from an EMBL/GenBank/DDBJ whole genome shotgun (WGS) entry which is preliminary data.</text>
</comment>
<dbReference type="STRING" id="86259.A0A4Z1PMH6"/>
<dbReference type="GO" id="GO:0034599">
    <property type="term" value="P:cellular response to oxidative stress"/>
    <property type="evidence" value="ECO:0007669"/>
    <property type="project" value="InterPro"/>
</dbReference>
<dbReference type="InterPro" id="IPR033877">
    <property type="entry name" value="Frm2/Hbn1"/>
</dbReference>
<evidence type="ECO:0000313" key="1">
    <source>
        <dbReference type="EMBL" id="TID23434.1"/>
    </source>
</evidence>
<dbReference type="PANTHER" id="PTHR43035">
    <property type="entry name" value="FATTY ACID REPRESSION MUTANT PROTEIN 2-RELATED"/>
    <property type="match status" value="1"/>
</dbReference>
<dbReference type="InterPro" id="IPR000415">
    <property type="entry name" value="Nitroreductase-like"/>
</dbReference>
<keyword evidence="2" id="KW-1185">Reference proteome</keyword>
<dbReference type="Proteomes" id="UP000298493">
    <property type="component" value="Unassembled WGS sequence"/>
</dbReference>
<dbReference type="EMBL" id="SNSC02000006">
    <property type="protein sequence ID" value="TID23434.1"/>
    <property type="molecule type" value="Genomic_DNA"/>
</dbReference>
<dbReference type="Gene3D" id="3.40.109.10">
    <property type="entry name" value="NADH Oxidase"/>
    <property type="match status" value="1"/>
</dbReference>
<sequence>MASSKSFADADQERTSYFQLNKESPISDNKLRKLVTDTVLNARSSFSQSIISQSIIRAVLLLHPEHEKFWEITKEVSKPKVLDADEFATTVKKLDGFKAGYDTILFFEDPNPIQEPEHAFSIDSEEYPQQSENASTIQHYVLCTDLQAELQAEGFGCDLQHYDPSSSVVWQRALKEWGIPLTWTLEGQLVFGVKAGEPGEK</sequence>